<feature type="non-terminal residue" evidence="1">
    <location>
        <position position="29"/>
    </location>
</feature>
<proteinExistence type="predicted"/>
<organism evidence="1">
    <name type="scientific">marine metagenome</name>
    <dbReference type="NCBI Taxonomy" id="408172"/>
    <lineage>
        <taxon>unclassified sequences</taxon>
        <taxon>metagenomes</taxon>
        <taxon>ecological metagenomes</taxon>
    </lineage>
</organism>
<name>A0A381Z0W8_9ZZZZ</name>
<gene>
    <name evidence="1" type="ORF">METZ01_LOCUS135792</name>
</gene>
<dbReference type="EMBL" id="UINC01019569">
    <property type="protein sequence ID" value="SVA82938.1"/>
    <property type="molecule type" value="Genomic_DNA"/>
</dbReference>
<reference evidence="1" key="1">
    <citation type="submission" date="2018-05" db="EMBL/GenBank/DDBJ databases">
        <authorList>
            <person name="Lanie J.A."/>
            <person name="Ng W.-L."/>
            <person name="Kazmierczak K.M."/>
            <person name="Andrzejewski T.M."/>
            <person name="Davidsen T.M."/>
            <person name="Wayne K.J."/>
            <person name="Tettelin H."/>
            <person name="Glass J.I."/>
            <person name="Rusch D."/>
            <person name="Podicherti R."/>
            <person name="Tsui H.-C.T."/>
            <person name="Winkler M.E."/>
        </authorList>
    </citation>
    <scope>NUCLEOTIDE SEQUENCE</scope>
</reference>
<dbReference type="AlphaFoldDB" id="A0A381Z0W8"/>
<sequence length="29" mass="2870">MIMAGAGSSVRPSSFSFSRAIVVVLDGAG</sequence>
<accession>A0A381Z0W8</accession>
<evidence type="ECO:0000313" key="1">
    <source>
        <dbReference type="EMBL" id="SVA82938.1"/>
    </source>
</evidence>
<protein>
    <submittedName>
        <fullName evidence="1">Uncharacterized protein</fullName>
    </submittedName>
</protein>